<evidence type="ECO:0000313" key="5">
    <source>
        <dbReference type="Proteomes" id="UP000010121"/>
    </source>
</evidence>
<feature type="domain" description="Zinc finger/thioredoxin putative" evidence="3">
    <location>
        <begin position="1"/>
        <end position="36"/>
    </location>
</feature>
<dbReference type="OrthoDB" id="7159357at2"/>
<dbReference type="eggNOG" id="ENOG5031FWZ">
    <property type="taxonomic scope" value="Bacteria"/>
</dbReference>
<feature type="region of interest" description="Disordered" evidence="1">
    <location>
        <begin position="90"/>
        <end position="125"/>
    </location>
</feature>
<accession>C8S2D0</accession>
<dbReference type="STRING" id="371731.Rsw2DRAFT_2208"/>
<feature type="compositionally biased region" description="Low complexity" evidence="1">
    <location>
        <begin position="90"/>
        <end position="104"/>
    </location>
</feature>
<evidence type="ECO:0000259" key="3">
    <source>
        <dbReference type="Pfam" id="PF13717"/>
    </source>
</evidence>
<sequence length="308" mass="32177">MRLVCPNCDAQYEVSDDAIPEQGRDVQCSSCGHAWFQVSPEVEAAQAAEEDLFAAPEVDAPAGIETAATAAAEATAAAATATVAAEIATSPVAAEPEPPRAAAPEPEPEPESEPHFESPAPLQRRSIDESLMAVLREEAEREAAARRTEVVQPLETQPDLGLQPAEPEVADSPVARRIAQMKGVAAEPAKPAMRRELLPDIEEINSTLRASSDRRQDGDGGFEPQTGRSIGRSGFRSGFVLMMILAVLATLAYVAAPKISAQIPGSAAALSAYVAAVDKGRLFLDGLMQQATGAITGDQKAGDEKAGG</sequence>
<protein>
    <submittedName>
        <fullName evidence="4">MJ0042 family finger-like protein</fullName>
    </submittedName>
</protein>
<keyword evidence="2" id="KW-1133">Transmembrane helix</keyword>
<feature type="region of interest" description="Disordered" evidence="1">
    <location>
        <begin position="144"/>
        <end position="168"/>
    </location>
</feature>
<feature type="region of interest" description="Disordered" evidence="1">
    <location>
        <begin position="207"/>
        <end position="229"/>
    </location>
</feature>
<keyword evidence="2" id="KW-0812">Transmembrane</keyword>
<dbReference type="InterPro" id="IPR011723">
    <property type="entry name" value="Znf/thioredoxin_put"/>
</dbReference>
<evidence type="ECO:0000256" key="2">
    <source>
        <dbReference type="SAM" id="Phobius"/>
    </source>
</evidence>
<dbReference type="Gene3D" id="2.20.28.160">
    <property type="match status" value="1"/>
</dbReference>
<dbReference type="NCBIfam" id="TIGR02098">
    <property type="entry name" value="MJ0042_CXXC"/>
    <property type="match status" value="1"/>
</dbReference>
<organism evidence="4 5">
    <name type="scientific">Rhodobacter ferrooxidans</name>
    <dbReference type="NCBI Taxonomy" id="371731"/>
    <lineage>
        <taxon>Bacteria</taxon>
        <taxon>Pseudomonadati</taxon>
        <taxon>Pseudomonadota</taxon>
        <taxon>Alphaproteobacteria</taxon>
        <taxon>Rhodobacterales</taxon>
        <taxon>Rhodobacter group</taxon>
        <taxon>Rhodobacter</taxon>
    </lineage>
</organism>
<evidence type="ECO:0000256" key="1">
    <source>
        <dbReference type="SAM" id="MobiDB-lite"/>
    </source>
</evidence>
<name>C8S2D0_9RHOB</name>
<dbReference type="RefSeq" id="WP_008030959.1">
    <property type="nucleotide sequence ID" value="NZ_ACYY01000014.1"/>
</dbReference>
<dbReference type="EMBL" id="ACYY01000014">
    <property type="protein sequence ID" value="EEW24801.1"/>
    <property type="molecule type" value="Genomic_DNA"/>
</dbReference>
<reference evidence="4 5" key="1">
    <citation type="submission" date="2009-08" db="EMBL/GenBank/DDBJ databases">
        <title>The draft genome of Rhodobacter sp. SW2.</title>
        <authorList>
            <consortium name="US DOE Joint Genome Institute (JGI-PGF)"/>
            <person name="Lucas S."/>
            <person name="Copeland A."/>
            <person name="Lapidus A."/>
            <person name="Glavina del Rio T."/>
            <person name="Tice H."/>
            <person name="Bruce D."/>
            <person name="Goodwin L."/>
            <person name="Pitluck S."/>
            <person name="Larimer F."/>
            <person name="Land M.L."/>
            <person name="Hauser L."/>
            <person name="Emerson D."/>
        </authorList>
    </citation>
    <scope>NUCLEOTIDE SEQUENCE [LARGE SCALE GENOMIC DNA]</scope>
    <source>
        <strain evidence="4 5">SW2</strain>
    </source>
</reference>
<feature type="transmembrane region" description="Helical" evidence="2">
    <location>
        <begin position="238"/>
        <end position="256"/>
    </location>
</feature>
<comment type="caution">
    <text evidence="4">The sequence shown here is derived from an EMBL/GenBank/DDBJ whole genome shotgun (WGS) entry which is preliminary data.</text>
</comment>
<dbReference type="Proteomes" id="UP000010121">
    <property type="component" value="Unassembled WGS sequence"/>
</dbReference>
<proteinExistence type="predicted"/>
<evidence type="ECO:0000313" key="4">
    <source>
        <dbReference type="EMBL" id="EEW24801.1"/>
    </source>
</evidence>
<dbReference type="Pfam" id="PF13717">
    <property type="entry name" value="Zn_ribbon_4"/>
    <property type="match status" value="1"/>
</dbReference>
<keyword evidence="5" id="KW-1185">Reference proteome</keyword>
<dbReference type="AlphaFoldDB" id="C8S2D0"/>
<keyword evidence="2" id="KW-0472">Membrane</keyword>
<gene>
    <name evidence="4" type="ORF">Rsw2DRAFT_2208</name>
</gene>